<organism evidence="2 3">
    <name type="scientific">Kroppenstedtia pulmonis</name>
    <dbReference type="NCBI Taxonomy" id="1380685"/>
    <lineage>
        <taxon>Bacteria</taxon>
        <taxon>Bacillati</taxon>
        <taxon>Bacillota</taxon>
        <taxon>Bacilli</taxon>
        <taxon>Bacillales</taxon>
        <taxon>Thermoactinomycetaceae</taxon>
        <taxon>Kroppenstedtia</taxon>
    </lineage>
</organism>
<keyword evidence="1" id="KW-1133">Transmembrane helix</keyword>
<protein>
    <submittedName>
        <fullName evidence="2">Uncharacterized protein</fullName>
    </submittedName>
</protein>
<feature type="transmembrane region" description="Helical" evidence="1">
    <location>
        <begin position="55"/>
        <end position="73"/>
    </location>
</feature>
<proteinExistence type="predicted"/>
<dbReference type="Proteomes" id="UP000503088">
    <property type="component" value="Chromosome"/>
</dbReference>
<evidence type="ECO:0000256" key="1">
    <source>
        <dbReference type="SAM" id="Phobius"/>
    </source>
</evidence>
<evidence type="ECO:0000313" key="3">
    <source>
        <dbReference type="Proteomes" id="UP000503088"/>
    </source>
</evidence>
<keyword evidence="3" id="KW-1185">Reference proteome</keyword>
<sequence length="246" mass="28080">MKKISILALICYSIFVILIIISIVLAWIGTVISHGTIISNLLDGIIGTFRARKDIIAFFILLPIVGYIFQIRYNKLRNEAAKKEKRVNEFVFKWREIQQFVMITMAMLVIYPLTVFIMLVSAKGIDNIPYAYVGTINTVREHFPPYHILLFSEKVGEGIVLYDIWVKPSDDNIKEKLDEDISLILKQLNIPGNVSGFDAFNNTKLPDNRFVIDVGGGSSKEVVLHYFGKEIKKLPYIEKVQKRNGP</sequence>
<reference evidence="2 3" key="1">
    <citation type="submission" date="2020-01" db="EMBL/GenBank/DDBJ databases">
        <authorList>
            <person name="Gulvik C.A."/>
            <person name="Batra D.G."/>
        </authorList>
    </citation>
    <scope>NUCLEOTIDE SEQUENCE [LARGE SCALE GENOMIC DNA]</scope>
    <source>
        <strain evidence="2 3">W9323</strain>
    </source>
</reference>
<keyword evidence="1" id="KW-0472">Membrane</keyword>
<dbReference type="EMBL" id="CP048104">
    <property type="protein sequence ID" value="QKG84609.1"/>
    <property type="molecule type" value="Genomic_DNA"/>
</dbReference>
<name>A0A7D3XMV9_9BACL</name>
<feature type="transmembrane region" description="Helical" evidence="1">
    <location>
        <begin position="100"/>
        <end position="120"/>
    </location>
</feature>
<accession>A0A7D3XMV9</accession>
<dbReference type="KEGG" id="kpul:GXN76_09040"/>
<dbReference type="RefSeq" id="WP_173222464.1">
    <property type="nucleotide sequence ID" value="NZ_CP048104.1"/>
</dbReference>
<evidence type="ECO:0000313" key="2">
    <source>
        <dbReference type="EMBL" id="QKG84609.1"/>
    </source>
</evidence>
<dbReference type="AlphaFoldDB" id="A0A7D3XMV9"/>
<keyword evidence="1" id="KW-0812">Transmembrane</keyword>
<feature type="transmembrane region" description="Helical" evidence="1">
    <location>
        <begin position="7"/>
        <end position="35"/>
    </location>
</feature>
<gene>
    <name evidence="2" type="ORF">GXN76_09040</name>
</gene>